<gene>
    <name evidence="1" type="ORF">B9Z19DRAFT_306545</name>
</gene>
<proteinExistence type="predicted"/>
<name>A0A2T6ZK54_TUBBO</name>
<sequence length="158" mass="17791">MEEKIDIHPAQLSLLCPKGMVFLSWPTFNFSFINQIGNWESKETLPVLWIALFFFLSFLPRSSIQSEGAPLVCILDKQPSIFAVVGLALFSLHGCPGCPLAICLPCLHAVRSLFYLLRVRFMYDVYVWQKCGATVKKKKEKKDCTAGVWPSFLSELGA</sequence>
<reference evidence="1 2" key="1">
    <citation type="submission" date="2017-04" db="EMBL/GenBank/DDBJ databases">
        <title>Draft genome sequence of Tuber borchii Vittad., a whitish edible truffle.</title>
        <authorList>
            <consortium name="DOE Joint Genome Institute"/>
            <person name="Murat C."/>
            <person name="Kuo A."/>
            <person name="Barry K.W."/>
            <person name="Clum A."/>
            <person name="Dockter R.B."/>
            <person name="Fauchery L."/>
            <person name="Iotti M."/>
            <person name="Kohler A."/>
            <person name="Labutti K."/>
            <person name="Lindquist E.A."/>
            <person name="Lipzen A."/>
            <person name="Ohm R.A."/>
            <person name="Wang M."/>
            <person name="Grigoriev I.V."/>
            <person name="Zambonelli A."/>
            <person name="Martin F.M."/>
        </authorList>
    </citation>
    <scope>NUCLEOTIDE SEQUENCE [LARGE SCALE GENOMIC DNA]</scope>
    <source>
        <strain evidence="1 2">Tbo3840</strain>
    </source>
</reference>
<comment type="caution">
    <text evidence="1">The sequence shown here is derived from an EMBL/GenBank/DDBJ whole genome shotgun (WGS) entry which is preliminary data.</text>
</comment>
<organism evidence="1 2">
    <name type="scientific">Tuber borchii</name>
    <name type="common">White truffle</name>
    <dbReference type="NCBI Taxonomy" id="42251"/>
    <lineage>
        <taxon>Eukaryota</taxon>
        <taxon>Fungi</taxon>
        <taxon>Dikarya</taxon>
        <taxon>Ascomycota</taxon>
        <taxon>Pezizomycotina</taxon>
        <taxon>Pezizomycetes</taxon>
        <taxon>Pezizales</taxon>
        <taxon>Tuberaceae</taxon>
        <taxon>Tuber</taxon>
    </lineage>
</organism>
<dbReference type="EMBL" id="NESQ01000212">
    <property type="protein sequence ID" value="PUU75865.1"/>
    <property type="molecule type" value="Genomic_DNA"/>
</dbReference>
<evidence type="ECO:0000313" key="2">
    <source>
        <dbReference type="Proteomes" id="UP000244722"/>
    </source>
</evidence>
<keyword evidence="2" id="KW-1185">Reference proteome</keyword>
<dbReference type="AlphaFoldDB" id="A0A2T6ZK54"/>
<evidence type="ECO:0000313" key="1">
    <source>
        <dbReference type="EMBL" id="PUU75865.1"/>
    </source>
</evidence>
<protein>
    <submittedName>
        <fullName evidence="1">Uncharacterized protein</fullName>
    </submittedName>
</protein>
<dbReference type="Proteomes" id="UP000244722">
    <property type="component" value="Unassembled WGS sequence"/>
</dbReference>
<accession>A0A2T6ZK54</accession>